<proteinExistence type="predicted"/>
<dbReference type="GO" id="GO:0080120">
    <property type="term" value="P:CAAX-box protein maturation"/>
    <property type="evidence" value="ECO:0007669"/>
    <property type="project" value="UniProtKB-ARBA"/>
</dbReference>
<reference evidence="4 5" key="1">
    <citation type="submission" date="2020-06" db="EMBL/GenBank/DDBJ databases">
        <authorList>
            <person name="Jo H."/>
        </authorList>
    </citation>
    <scope>NUCLEOTIDE SEQUENCE [LARGE SCALE GENOMIC DNA]</scope>
    <source>
        <strain evidence="4 5">I46</strain>
    </source>
</reference>
<keyword evidence="2" id="KW-0472">Membrane</keyword>
<dbReference type="InterPro" id="IPR052710">
    <property type="entry name" value="CAAX_protease"/>
</dbReference>
<dbReference type="RefSeq" id="WP_178010297.1">
    <property type="nucleotide sequence ID" value="NZ_CP058316.1"/>
</dbReference>
<feature type="region of interest" description="Disordered" evidence="1">
    <location>
        <begin position="313"/>
        <end position="334"/>
    </location>
</feature>
<keyword evidence="2" id="KW-0812">Transmembrane</keyword>
<dbReference type="PANTHER" id="PTHR36435:SF1">
    <property type="entry name" value="CAAX AMINO TERMINAL PROTEASE FAMILY PROTEIN"/>
    <property type="match status" value="1"/>
</dbReference>
<dbReference type="GO" id="GO:0006508">
    <property type="term" value="P:proteolysis"/>
    <property type="evidence" value="ECO:0007669"/>
    <property type="project" value="UniProtKB-KW"/>
</dbReference>
<dbReference type="Proteomes" id="UP000509638">
    <property type="component" value="Chromosome"/>
</dbReference>
<dbReference type="Pfam" id="PF02517">
    <property type="entry name" value="Rce1-like"/>
    <property type="match status" value="1"/>
</dbReference>
<dbReference type="AlphaFoldDB" id="A0A7D5EVP0"/>
<dbReference type="EMBL" id="CP058316">
    <property type="protein sequence ID" value="QLD10844.1"/>
    <property type="molecule type" value="Genomic_DNA"/>
</dbReference>
<dbReference type="PANTHER" id="PTHR36435">
    <property type="entry name" value="SLR1288 PROTEIN"/>
    <property type="match status" value="1"/>
</dbReference>
<evidence type="ECO:0000256" key="1">
    <source>
        <dbReference type="SAM" id="MobiDB-lite"/>
    </source>
</evidence>
<keyword evidence="4" id="KW-0645">Protease</keyword>
<dbReference type="InterPro" id="IPR003675">
    <property type="entry name" value="Rce1/LyrA-like_dom"/>
</dbReference>
<evidence type="ECO:0000313" key="4">
    <source>
        <dbReference type="EMBL" id="QLD10844.1"/>
    </source>
</evidence>
<keyword evidence="4" id="KW-0482">Metalloprotease</keyword>
<feature type="domain" description="CAAX prenyl protease 2/Lysostaphin resistance protein A-like" evidence="3">
    <location>
        <begin position="161"/>
        <end position="252"/>
    </location>
</feature>
<accession>A0A7D5EVP0</accession>
<keyword evidence="4" id="KW-0378">Hydrolase</keyword>
<evidence type="ECO:0000259" key="3">
    <source>
        <dbReference type="Pfam" id="PF02517"/>
    </source>
</evidence>
<feature type="transmembrane region" description="Helical" evidence="2">
    <location>
        <begin position="119"/>
        <end position="140"/>
    </location>
</feature>
<protein>
    <submittedName>
        <fullName evidence="4">CPBP family intramembrane metalloprotease</fullName>
    </submittedName>
</protein>
<feature type="transmembrane region" description="Helical" evidence="2">
    <location>
        <begin position="160"/>
        <end position="181"/>
    </location>
</feature>
<organism evidence="4 5">
    <name type="scientific">Microbacterium oleivorans</name>
    <dbReference type="NCBI Taxonomy" id="273677"/>
    <lineage>
        <taxon>Bacteria</taxon>
        <taxon>Bacillati</taxon>
        <taxon>Actinomycetota</taxon>
        <taxon>Actinomycetes</taxon>
        <taxon>Micrococcales</taxon>
        <taxon>Microbacteriaceae</taxon>
        <taxon>Microbacterium</taxon>
    </lineage>
</organism>
<feature type="transmembrane region" description="Helical" evidence="2">
    <location>
        <begin position="271"/>
        <end position="292"/>
    </location>
</feature>
<keyword evidence="2" id="KW-1133">Transmembrane helix</keyword>
<evidence type="ECO:0000313" key="5">
    <source>
        <dbReference type="Proteomes" id="UP000509638"/>
    </source>
</evidence>
<dbReference type="GO" id="GO:0004175">
    <property type="term" value="F:endopeptidase activity"/>
    <property type="evidence" value="ECO:0007669"/>
    <property type="project" value="UniProtKB-ARBA"/>
</dbReference>
<feature type="transmembrane region" description="Helical" evidence="2">
    <location>
        <begin position="28"/>
        <end position="55"/>
    </location>
</feature>
<evidence type="ECO:0000256" key="2">
    <source>
        <dbReference type="SAM" id="Phobius"/>
    </source>
</evidence>
<feature type="transmembrane region" description="Helical" evidence="2">
    <location>
        <begin position="193"/>
        <end position="211"/>
    </location>
</feature>
<dbReference type="GO" id="GO:0008237">
    <property type="term" value="F:metallopeptidase activity"/>
    <property type="evidence" value="ECO:0007669"/>
    <property type="project" value="UniProtKB-KW"/>
</dbReference>
<sequence>MPRPIDSDRLAFHRLVFARRRRGWWTPLAVGGLGLVLYVVGILIAALVAVLVAVANPDAARALDDMLADAGALDISSPMSLLFGLGTIALMLPAYLLASVIVNGRRLGFVSAVYGRLRWRWLVVCAALAVATAIVVTLVTALLPGDEAAAPATPPTGATFWLSLLVVLLVVPVQATAEEYVFRGYLMQAIGRWLRHPLFAILLPVPLFVVGHMYDPVGQAAVGLFAIAAGWLTWRTGGLEAAIAVHIVNNLLAFLLGLGGLSDPSATDVGWVSFASSVLLLGGYCLAVELVLRRRPIVRTYALPRSPLPAPIPMPTPTATVPLPGEPTPDITRR</sequence>
<feature type="transmembrane region" description="Helical" evidence="2">
    <location>
        <begin position="241"/>
        <end position="259"/>
    </location>
</feature>
<name>A0A7D5EVP0_9MICO</name>
<gene>
    <name evidence="4" type="ORF">HW566_03045</name>
</gene>
<feature type="transmembrane region" description="Helical" evidence="2">
    <location>
        <begin position="75"/>
        <end position="98"/>
    </location>
</feature>
<feature type="transmembrane region" description="Helical" evidence="2">
    <location>
        <begin position="217"/>
        <end position="234"/>
    </location>
</feature>